<protein>
    <recommendedName>
        <fullName evidence="5">apyrase</fullName>
        <ecNumber evidence="5">3.6.1.5</ecNumber>
    </recommendedName>
</protein>
<dbReference type="Gene3D" id="3.30.420.150">
    <property type="entry name" value="Exopolyphosphatase. Domain 2"/>
    <property type="match status" value="1"/>
</dbReference>
<evidence type="ECO:0000256" key="13">
    <source>
        <dbReference type="ARBA" id="ARBA00023136"/>
    </source>
</evidence>
<dbReference type="AlphaFoldDB" id="A0A8C3WXK8"/>
<dbReference type="GO" id="GO:0009181">
    <property type="term" value="P:purine ribonucleoside diphosphate catabolic process"/>
    <property type="evidence" value="ECO:0007669"/>
    <property type="project" value="Ensembl"/>
</dbReference>
<evidence type="ECO:0000256" key="18">
    <source>
        <dbReference type="RuleBase" id="RU003833"/>
    </source>
</evidence>
<keyword evidence="11" id="KW-0460">Magnesium</keyword>
<name>A0A8C3WXK8_9CETA</name>
<keyword evidence="6 19" id="KW-0812">Transmembrane</keyword>
<dbReference type="FunFam" id="3.30.420.150:FF:000002">
    <property type="entry name" value="Ectonucleoside triphosphate diphosphohydrolase 1"/>
    <property type="match status" value="1"/>
</dbReference>
<keyword evidence="13 19" id="KW-0472">Membrane</keyword>
<evidence type="ECO:0000256" key="1">
    <source>
        <dbReference type="ARBA" id="ARBA00001913"/>
    </source>
</evidence>
<evidence type="ECO:0000256" key="4">
    <source>
        <dbReference type="ARBA" id="ARBA00009283"/>
    </source>
</evidence>
<reference evidence="20" key="1">
    <citation type="submission" date="2025-08" db="UniProtKB">
        <authorList>
            <consortium name="Ensembl"/>
        </authorList>
    </citation>
    <scope>IDENTIFICATION</scope>
</reference>
<dbReference type="GO" id="GO:0004050">
    <property type="term" value="F:apyrase activity"/>
    <property type="evidence" value="ECO:0007669"/>
    <property type="project" value="UniProtKB-EC"/>
</dbReference>
<keyword evidence="9" id="KW-0106">Calcium</keyword>
<dbReference type="GO" id="GO:0005604">
    <property type="term" value="C:basement membrane"/>
    <property type="evidence" value="ECO:0007669"/>
    <property type="project" value="Ensembl"/>
</dbReference>
<dbReference type="GO" id="GO:0030168">
    <property type="term" value="P:platelet activation"/>
    <property type="evidence" value="ECO:0007669"/>
    <property type="project" value="Ensembl"/>
</dbReference>
<dbReference type="Pfam" id="PF01150">
    <property type="entry name" value="GDA1_CD39"/>
    <property type="match status" value="1"/>
</dbReference>
<evidence type="ECO:0000256" key="2">
    <source>
        <dbReference type="ARBA" id="ARBA00001946"/>
    </source>
</evidence>
<dbReference type="PROSITE" id="PS01238">
    <property type="entry name" value="GDA1_CD39_NTPASE"/>
    <property type="match status" value="1"/>
</dbReference>
<dbReference type="GO" id="GO:0005524">
    <property type="term" value="F:ATP binding"/>
    <property type="evidence" value="ECO:0007669"/>
    <property type="project" value="UniProtKB-KW"/>
</dbReference>
<dbReference type="Proteomes" id="UP000694540">
    <property type="component" value="Unplaced"/>
</dbReference>
<evidence type="ECO:0000256" key="14">
    <source>
        <dbReference type="ARBA" id="ARBA00023157"/>
    </source>
</evidence>
<organism evidence="20 21">
    <name type="scientific">Catagonus wagneri</name>
    <name type="common">Chacoan peccary</name>
    <dbReference type="NCBI Taxonomy" id="51154"/>
    <lineage>
        <taxon>Eukaryota</taxon>
        <taxon>Metazoa</taxon>
        <taxon>Chordata</taxon>
        <taxon>Craniata</taxon>
        <taxon>Vertebrata</taxon>
        <taxon>Euteleostomi</taxon>
        <taxon>Mammalia</taxon>
        <taxon>Eutheria</taxon>
        <taxon>Laurasiatheria</taxon>
        <taxon>Artiodactyla</taxon>
        <taxon>Suina</taxon>
        <taxon>Tayassuidae</taxon>
        <taxon>Catagonus</taxon>
    </lineage>
</organism>
<sequence>MARKVLPLLPPLLLAAAGLAGLLLLCVRTRDVREPPALKYGIVLDAGSSHTSVFIYKWPADKENGTGIVSQHSSCDVRGGGISSYADDPSRAGQSLVACLYQALRDVPKERHMDTPLYLGATAGMRLLNLTSPEASANVLAAVTQTLTQYPFDFRGARILSGQDEGVFGWVTANYLLENFVKYGWVGQWFQPRGGTLGAMDLGGASTQITFEMAGPAEDPANEVQLRLYGHHYRVYTHSFLCYGRDQVLQRLLASALQTHGFHPCWPRGYSTHVLLQDVYASPCTAAQQPQTFNSSARVRLSGISDPVLCRSLVSELFDVSSCRFNRCSFDGVSQPPVAGSFIAFSAFFYTVDFLRTVMGLPVATLQQLEAAVVTVCSQSWSELQARAPGEQAHLPHYCAGAMFVQQLLSRGYGFDERAFAGVTFQKQAGDTAVGWALGYMLNLTNLIPADPPELRKGTDFGSWAVLLLLFAAMLLAALGLLLLQARSSKSPGAI</sequence>
<evidence type="ECO:0000256" key="3">
    <source>
        <dbReference type="ARBA" id="ARBA00004141"/>
    </source>
</evidence>
<proteinExistence type="inferred from homology"/>
<dbReference type="Gene3D" id="3.30.420.40">
    <property type="match status" value="1"/>
</dbReference>
<dbReference type="FunFam" id="3.30.420.40:FF:000068">
    <property type="entry name" value="Ectonucleoside triphosphate diphosphohydrolase 1"/>
    <property type="match status" value="1"/>
</dbReference>
<comment type="subcellular location">
    <subcellularLocation>
        <location evidence="3">Membrane</location>
        <topology evidence="3">Multi-pass membrane protein</topology>
    </subcellularLocation>
</comment>
<dbReference type="InterPro" id="IPR000407">
    <property type="entry name" value="GDA1_CD39_NTPase"/>
</dbReference>
<evidence type="ECO:0000313" key="20">
    <source>
        <dbReference type="Ensembl" id="ENSCWAP00000020873.1"/>
    </source>
</evidence>
<dbReference type="GO" id="GO:0017111">
    <property type="term" value="F:ribonucleoside triphosphate phosphatase activity"/>
    <property type="evidence" value="ECO:0007669"/>
    <property type="project" value="Ensembl"/>
</dbReference>
<feature type="transmembrane region" description="Helical" evidence="19">
    <location>
        <begin position="461"/>
        <end position="484"/>
    </location>
</feature>
<evidence type="ECO:0000256" key="12">
    <source>
        <dbReference type="ARBA" id="ARBA00022989"/>
    </source>
</evidence>
<evidence type="ECO:0000256" key="8">
    <source>
        <dbReference type="ARBA" id="ARBA00022801"/>
    </source>
</evidence>
<evidence type="ECO:0000256" key="9">
    <source>
        <dbReference type="ARBA" id="ARBA00022837"/>
    </source>
</evidence>
<evidence type="ECO:0000256" key="17">
    <source>
        <dbReference type="PIRSR" id="PIRSR600407-2"/>
    </source>
</evidence>
<comment type="cofactor">
    <cofactor evidence="1">
        <name>Ca(2+)</name>
        <dbReference type="ChEBI" id="CHEBI:29108"/>
    </cofactor>
</comment>
<evidence type="ECO:0000256" key="19">
    <source>
        <dbReference type="SAM" id="Phobius"/>
    </source>
</evidence>
<keyword evidence="21" id="KW-1185">Reference proteome</keyword>
<keyword evidence="15" id="KW-0325">Glycoprotein</keyword>
<dbReference type="GO" id="GO:0045134">
    <property type="term" value="F:UDP phosphatase activity"/>
    <property type="evidence" value="ECO:0007669"/>
    <property type="project" value="TreeGrafter"/>
</dbReference>
<evidence type="ECO:0000256" key="7">
    <source>
        <dbReference type="ARBA" id="ARBA00022741"/>
    </source>
</evidence>
<comment type="similarity">
    <text evidence="4 18">Belongs to the GDA1/CD39 NTPase family.</text>
</comment>
<dbReference type="EC" id="3.6.1.5" evidence="5"/>
<dbReference type="PANTHER" id="PTHR11782:SF33">
    <property type="entry name" value="ECTONUCLEOSIDE TRIPHOSPHATE DIPHOSPHOHYDROLASE 2"/>
    <property type="match status" value="1"/>
</dbReference>
<keyword evidence="7 17" id="KW-0547">Nucleotide-binding</keyword>
<dbReference type="Ensembl" id="ENSCWAT00000022632.1">
    <property type="protein sequence ID" value="ENSCWAP00000020873.1"/>
    <property type="gene ID" value="ENSCWAG00000015883.1"/>
</dbReference>
<keyword evidence="12 19" id="KW-1133">Transmembrane helix</keyword>
<feature type="binding site" evidence="17">
    <location>
        <begin position="204"/>
        <end position="208"/>
    </location>
    <ligand>
        <name>ATP</name>
        <dbReference type="ChEBI" id="CHEBI:30616"/>
    </ligand>
</feature>
<keyword evidence="14" id="KW-1015">Disulfide bond</keyword>
<evidence type="ECO:0000256" key="5">
    <source>
        <dbReference type="ARBA" id="ARBA00012148"/>
    </source>
</evidence>
<reference evidence="20" key="2">
    <citation type="submission" date="2025-09" db="UniProtKB">
        <authorList>
            <consortium name="Ensembl"/>
        </authorList>
    </citation>
    <scope>IDENTIFICATION</scope>
</reference>
<keyword evidence="8 18" id="KW-0378">Hydrolase</keyword>
<dbReference type="PANTHER" id="PTHR11782">
    <property type="entry name" value="ADENOSINE/GUANOSINE DIPHOSPHATASE"/>
    <property type="match status" value="1"/>
</dbReference>
<dbReference type="GeneTree" id="ENSGT01150000286965"/>
<dbReference type="GO" id="GO:0007186">
    <property type="term" value="P:G protein-coupled receptor signaling pathway"/>
    <property type="evidence" value="ECO:0007669"/>
    <property type="project" value="Ensembl"/>
</dbReference>
<evidence type="ECO:0000256" key="10">
    <source>
        <dbReference type="ARBA" id="ARBA00022840"/>
    </source>
</evidence>
<dbReference type="GO" id="GO:0004382">
    <property type="term" value="F:GDP phosphatase activity"/>
    <property type="evidence" value="ECO:0007669"/>
    <property type="project" value="TreeGrafter"/>
</dbReference>
<evidence type="ECO:0000313" key="21">
    <source>
        <dbReference type="Proteomes" id="UP000694540"/>
    </source>
</evidence>
<accession>A0A8C3WXK8</accession>
<evidence type="ECO:0000256" key="15">
    <source>
        <dbReference type="ARBA" id="ARBA00023180"/>
    </source>
</evidence>
<evidence type="ECO:0000256" key="6">
    <source>
        <dbReference type="ARBA" id="ARBA00022692"/>
    </source>
</evidence>
<comment type="cofactor">
    <cofactor evidence="2">
        <name>Mg(2+)</name>
        <dbReference type="ChEBI" id="CHEBI:18420"/>
    </cofactor>
</comment>
<dbReference type="GO" id="GO:0005886">
    <property type="term" value="C:plasma membrane"/>
    <property type="evidence" value="ECO:0007669"/>
    <property type="project" value="Ensembl"/>
</dbReference>
<evidence type="ECO:0000256" key="11">
    <source>
        <dbReference type="ARBA" id="ARBA00022842"/>
    </source>
</evidence>
<keyword evidence="10 17" id="KW-0067">ATP-binding</keyword>
<evidence type="ECO:0000256" key="16">
    <source>
        <dbReference type="PIRSR" id="PIRSR600407-1"/>
    </source>
</evidence>
<gene>
    <name evidence="20" type="primary">ENTPD2</name>
</gene>
<feature type="active site" description="Proton acceptor" evidence="16">
    <location>
        <position position="165"/>
    </location>
</feature>